<evidence type="ECO:0000313" key="2">
    <source>
        <dbReference type="EMBL" id="KAI1884344.1"/>
    </source>
</evidence>
<name>A0A8T3CMG9_9TELE</name>
<feature type="region of interest" description="Disordered" evidence="1">
    <location>
        <begin position="1"/>
        <end position="22"/>
    </location>
</feature>
<protein>
    <submittedName>
        <fullName evidence="2">Uncharacterized protein</fullName>
    </submittedName>
</protein>
<feature type="region of interest" description="Disordered" evidence="1">
    <location>
        <begin position="71"/>
        <end position="91"/>
    </location>
</feature>
<organism evidence="2 3">
    <name type="scientific">Albula goreensis</name>
    <dbReference type="NCBI Taxonomy" id="1534307"/>
    <lineage>
        <taxon>Eukaryota</taxon>
        <taxon>Metazoa</taxon>
        <taxon>Chordata</taxon>
        <taxon>Craniata</taxon>
        <taxon>Vertebrata</taxon>
        <taxon>Euteleostomi</taxon>
        <taxon>Actinopterygii</taxon>
        <taxon>Neopterygii</taxon>
        <taxon>Teleostei</taxon>
        <taxon>Albuliformes</taxon>
        <taxon>Albulidae</taxon>
        <taxon>Albula</taxon>
    </lineage>
</organism>
<dbReference type="Proteomes" id="UP000829720">
    <property type="component" value="Unassembled WGS sequence"/>
</dbReference>
<feature type="compositionally biased region" description="Basic and acidic residues" evidence="1">
    <location>
        <begin position="79"/>
        <end position="88"/>
    </location>
</feature>
<feature type="compositionally biased region" description="Basic residues" evidence="1">
    <location>
        <begin position="1"/>
        <end position="12"/>
    </location>
</feature>
<reference evidence="2" key="1">
    <citation type="submission" date="2021-01" db="EMBL/GenBank/DDBJ databases">
        <authorList>
            <person name="Zahm M."/>
            <person name="Roques C."/>
            <person name="Cabau C."/>
            <person name="Klopp C."/>
            <person name="Donnadieu C."/>
            <person name="Jouanno E."/>
            <person name="Lampietro C."/>
            <person name="Louis A."/>
            <person name="Herpin A."/>
            <person name="Echchiki A."/>
            <person name="Berthelot C."/>
            <person name="Parey E."/>
            <person name="Roest-Crollius H."/>
            <person name="Braasch I."/>
            <person name="Postlethwait J."/>
            <person name="Bobe J."/>
            <person name="Montfort J."/>
            <person name="Bouchez O."/>
            <person name="Begum T."/>
            <person name="Mejri S."/>
            <person name="Adams A."/>
            <person name="Chen W.-J."/>
            <person name="Guiguen Y."/>
        </authorList>
    </citation>
    <scope>NUCLEOTIDE SEQUENCE</scope>
    <source>
        <tissue evidence="2">Blood</tissue>
    </source>
</reference>
<gene>
    <name evidence="2" type="ORF">AGOR_G00225450</name>
</gene>
<accession>A0A8T3CMG9</accession>
<evidence type="ECO:0000256" key="1">
    <source>
        <dbReference type="SAM" id="MobiDB-lite"/>
    </source>
</evidence>
<evidence type="ECO:0000313" key="3">
    <source>
        <dbReference type="Proteomes" id="UP000829720"/>
    </source>
</evidence>
<sequence length="166" mass="18532">MRNPGPHRQRRGSIREPPLMQGEGPACSDIRIVLVVRHGEKKSALNCGVNRGELHFTSIFPCIMLSTVGPKRKSNGKNHIPEKKKSRESAGSTGLRIVLVAPAFRRSPVEPPFPARTPTLSPLSDINLPVPLALTWDQDTLGEIRLRWLVDFTAPLISWLLHHFEL</sequence>
<proteinExistence type="predicted"/>
<comment type="caution">
    <text evidence="2">The sequence shown here is derived from an EMBL/GenBank/DDBJ whole genome shotgun (WGS) entry which is preliminary data.</text>
</comment>
<dbReference type="EMBL" id="JAERUA010000022">
    <property type="protein sequence ID" value="KAI1884344.1"/>
    <property type="molecule type" value="Genomic_DNA"/>
</dbReference>
<dbReference type="AlphaFoldDB" id="A0A8T3CMG9"/>
<keyword evidence="3" id="KW-1185">Reference proteome</keyword>